<evidence type="ECO:0000259" key="12">
    <source>
        <dbReference type="Pfam" id="PF01636"/>
    </source>
</evidence>
<dbReference type="InterPro" id="IPR032882">
    <property type="entry name" value="SrkA/RdoA"/>
</dbReference>
<comment type="subcellular location">
    <subcellularLocation>
        <location evidence="11">Cytoplasm</location>
    </subcellularLocation>
</comment>
<feature type="binding site" evidence="11">
    <location>
        <position position="217"/>
    </location>
    <ligand>
        <name>Mg(2+)</name>
        <dbReference type="ChEBI" id="CHEBI:18420"/>
    </ligand>
</feature>
<comment type="subunit">
    <text evidence="11">Monomer.</text>
</comment>
<dbReference type="GO" id="GO:0005524">
    <property type="term" value="F:ATP binding"/>
    <property type="evidence" value="ECO:0007669"/>
    <property type="project" value="UniProtKB-UniRule"/>
</dbReference>
<feature type="binding site" evidence="11">
    <location>
        <position position="205"/>
    </location>
    <ligand>
        <name>Mg(2+)</name>
        <dbReference type="ChEBI" id="CHEBI:18420"/>
    </ligand>
</feature>
<evidence type="ECO:0000256" key="7">
    <source>
        <dbReference type="ARBA" id="ARBA00022777"/>
    </source>
</evidence>
<keyword evidence="8 11" id="KW-0067">ATP-binding</keyword>
<keyword evidence="4 11" id="KW-0808">Transferase</keyword>
<keyword evidence="9 11" id="KW-0460">Magnesium</keyword>
<reference evidence="13 14" key="1">
    <citation type="submission" date="2020-08" db="EMBL/GenBank/DDBJ databases">
        <title>Genomic Encyclopedia of Type Strains, Phase IV (KMG-IV): sequencing the most valuable type-strain genomes for metagenomic binning, comparative biology and taxonomic classification.</title>
        <authorList>
            <person name="Goeker M."/>
        </authorList>
    </citation>
    <scope>NUCLEOTIDE SEQUENCE [LARGE SCALE GENOMIC DNA]</scope>
    <source>
        <strain evidence="13 14">DSM 22368</strain>
    </source>
</reference>
<dbReference type="Gene3D" id="1.20.1270.170">
    <property type="match status" value="1"/>
</dbReference>
<keyword evidence="3 11" id="KW-0597">Phosphoprotein</keyword>
<feature type="site" description="ATP" evidence="11">
    <location>
        <position position="33"/>
    </location>
</feature>
<dbReference type="EC" id="2.7.11.1" evidence="11"/>
<accession>A0A7X0JRR0</accession>
<dbReference type="AlphaFoldDB" id="A0A7X0JRR0"/>
<dbReference type="EMBL" id="JACHHT010000001">
    <property type="protein sequence ID" value="MBB6521083.1"/>
    <property type="molecule type" value="Genomic_DNA"/>
</dbReference>
<dbReference type="GO" id="GO:0005737">
    <property type="term" value="C:cytoplasm"/>
    <property type="evidence" value="ECO:0007669"/>
    <property type="project" value="UniProtKB-SubCell"/>
</dbReference>
<dbReference type="NCBIfam" id="NF008738">
    <property type="entry name" value="PRK11768.1"/>
    <property type="match status" value="1"/>
</dbReference>
<evidence type="ECO:0000256" key="8">
    <source>
        <dbReference type="ARBA" id="ARBA00022840"/>
    </source>
</evidence>
<feature type="domain" description="Aminoglycoside phosphotransferase" evidence="12">
    <location>
        <begin position="31"/>
        <end position="262"/>
    </location>
</feature>
<comment type="catalytic activity">
    <reaction evidence="11">
        <text>L-threonyl-[protein] + ATP = O-phospho-L-threonyl-[protein] + ADP + H(+)</text>
        <dbReference type="Rhea" id="RHEA:46608"/>
        <dbReference type="Rhea" id="RHEA-COMP:11060"/>
        <dbReference type="Rhea" id="RHEA-COMP:11605"/>
        <dbReference type="ChEBI" id="CHEBI:15378"/>
        <dbReference type="ChEBI" id="CHEBI:30013"/>
        <dbReference type="ChEBI" id="CHEBI:30616"/>
        <dbReference type="ChEBI" id="CHEBI:61977"/>
        <dbReference type="ChEBI" id="CHEBI:456216"/>
        <dbReference type="EC" id="2.7.11.1"/>
    </reaction>
</comment>
<name>A0A7X0JRR0_9GAMM</name>
<keyword evidence="5 11" id="KW-0479">Metal-binding</keyword>
<keyword evidence="14" id="KW-1185">Reference proteome</keyword>
<comment type="function">
    <text evidence="11">A protein kinase that phosphorylates Ser and Thr residues. Probably acts to suppress the effects of stress linked to accumulation of reactive oxygen species. Probably involved in the extracytoplasmic stress response.</text>
</comment>
<evidence type="ECO:0000256" key="10">
    <source>
        <dbReference type="ARBA" id="ARBA00023016"/>
    </source>
</evidence>
<keyword evidence="10 11" id="KW-0346">Stress response</keyword>
<dbReference type="PANTHER" id="PTHR39573:SF1">
    <property type="entry name" value="STRESS RESPONSE KINASE A"/>
    <property type="match status" value="1"/>
</dbReference>
<comment type="similarity">
    <text evidence="11">Belongs to the SrkA/RdoA protein kinase family.</text>
</comment>
<comment type="caution">
    <text evidence="13">The sequence shown here is derived from an EMBL/GenBank/DDBJ whole genome shotgun (WGS) entry which is preliminary data.</text>
</comment>
<evidence type="ECO:0000313" key="13">
    <source>
        <dbReference type="EMBL" id="MBB6521083.1"/>
    </source>
</evidence>
<evidence type="ECO:0000256" key="4">
    <source>
        <dbReference type="ARBA" id="ARBA00022679"/>
    </source>
</evidence>
<protein>
    <recommendedName>
        <fullName evidence="11">Stress response kinase A</fullName>
        <ecNumber evidence="11">2.7.11.1</ecNumber>
    </recommendedName>
    <alternativeName>
        <fullName evidence="11">Serine/threonine-protein kinase SrkA</fullName>
    </alternativeName>
</protein>
<dbReference type="PANTHER" id="PTHR39573">
    <property type="entry name" value="STRESS RESPONSE KINASE A"/>
    <property type="match status" value="1"/>
</dbReference>
<keyword evidence="7 11" id="KW-0418">Kinase</keyword>
<dbReference type="FunCoup" id="A0A7X0JRR0">
    <property type="interactions" value="87"/>
</dbReference>
<feature type="active site" description="Proton acceptor" evidence="11">
    <location>
        <position position="200"/>
    </location>
</feature>
<evidence type="ECO:0000313" key="14">
    <source>
        <dbReference type="Proteomes" id="UP000528457"/>
    </source>
</evidence>
<keyword evidence="6 11" id="KW-0547">Nucleotide-binding</keyword>
<evidence type="ECO:0000256" key="1">
    <source>
        <dbReference type="ARBA" id="ARBA00022490"/>
    </source>
</evidence>
<evidence type="ECO:0000256" key="9">
    <source>
        <dbReference type="ARBA" id="ARBA00022842"/>
    </source>
</evidence>
<sequence>MQHPYDALHPDAVIDAVESQGLICDLRIYPLNSYENRVYQIGIEDAPALIGKFYRPERWSREQILEEHQFSQALKDLDLSVVAPWKNDQGETLFEHAGFYFALYPRQGGHAPETGDLDQLFSIGRALGRIHQMGKQSDFQHRPKLDIESFGRASREFLLAEKFIPVDLIPAYDSLSLDILQRVEDTFSRSNAQWIRCHGDCHIGNILWRHDTAHFVDFDDARMAPAIQDLWMLLSGTRHQQTEQLSEILEGYREFCDFDTAEIQLIEALRSLRLMQYSAWLARRWGDPAFPKAFPWFNTERYWAEHILSLREQLAAMQEPALQVY</sequence>
<organism evidence="13 14">
    <name type="scientific">Pseudoteredinibacter isoporae</name>
    <dbReference type="NCBI Taxonomy" id="570281"/>
    <lineage>
        <taxon>Bacteria</taxon>
        <taxon>Pseudomonadati</taxon>
        <taxon>Pseudomonadota</taxon>
        <taxon>Gammaproteobacteria</taxon>
        <taxon>Cellvibrionales</taxon>
        <taxon>Cellvibrionaceae</taxon>
        <taxon>Pseudoteredinibacter</taxon>
    </lineage>
</organism>
<dbReference type="RefSeq" id="WP_166849507.1">
    <property type="nucleotide sequence ID" value="NZ_JAAONY010000001.1"/>
</dbReference>
<comment type="catalytic activity">
    <reaction evidence="11">
        <text>L-seryl-[protein] + ATP = O-phospho-L-seryl-[protein] + ADP + H(+)</text>
        <dbReference type="Rhea" id="RHEA:17989"/>
        <dbReference type="Rhea" id="RHEA-COMP:9863"/>
        <dbReference type="Rhea" id="RHEA-COMP:11604"/>
        <dbReference type="ChEBI" id="CHEBI:15378"/>
        <dbReference type="ChEBI" id="CHEBI:29999"/>
        <dbReference type="ChEBI" id="CHEBI:30616"/>
        <dbReference type="ChEBI" id="CHEBI:83421"/>
        <dbReference type="ChEBI" id="CHEBI:456216"/>
        <dbReference type="EC" id="2.7.11.1"/>
    </reaction>
</comment>
<dbReference type="InParanoid" id="A0A7X0JRR0"/>
<dbReference type="GO" id="GO:0000287">
    <property type="term" value="F:magnesium ion binding"/>
    <property type="evidence" value="ECO:0007669"/>
    <property type="project" value="UniProtKB-UniRule"/>
</dbReference>
<dbReference type="InterPro" id="IPR002575">
    <property type="entry name" value="Aminoglycoside_PTrfase"/>
</dbReference>
<keyword evidence="2 11" id="KW-0723">Serine/threonine-protein kinase</keyword>
<dbReference type="Pfam" id="PF01636">
    <property type="entry name" value="APH"/>
    <property type="match status" value="1"/>
</dbReference>
<dbReference type="Gene3D" id="1.10.510.10">
    <property type="entry name" value="Transferase(Phosphotransferase) domain 1"/>
    <property type="match status" value="1"/>
</dbReference>
<comment type="cofactor">
    <cofactor evidence="11">
        <name>Mg(2+)</name>
        <dbReference type="ChEBI" id="CHEBI:18420"/>
    </cofactor>
</comment>
<evidence type="ECO:0000256" key="2">
    <source>
        <dbReference type="ARBA" id="ARBA00022527"/>
    </source>
</evidence>
<evidence type="ECO:0000256" key="5">
    <source>
        <dbReference type="ARBA" id="ARBA00022723"/>
    </source>
</evidence>
<evidence type="ECO:0000256" key="6">
    <source>
        <dbReference type="ARBA" id="ARBA00022741"/>
    </source>
</evidence>
<dbReference type="Gene3D" id="3.30.200.70">
    <property type="match status" value="1"/>
</dbReference>
<feature type="active site" evidence="11">
    <location>
        <position position="217"/>
    </location>
</feature>
<dbReference type="SUPFAM" id="SSF56112">
    <property type="entry name" value="Protein kinase-like (PK-like)"/>
    <property type="match status" value="1"/>
</dbReference>
<proteinExistence type="inferred from homology"/>
<dbReference type="InterPro" id="IPR011009">
    <property type="entry name" value="Kinase-like_dom_sf"/>
</dbReference>
<evidence type="ECO:0000256" key="11">
    <source>
        <dbReference type="HAMAP-Rule" id="MF_01497"/>
    </source>
</evidence>
<gene>
    <name evidence="11" type="primary">srkA</name>
    <name evidence="13" type="ORF">HNR48_001361</name>
</gene>
<dbReference type="HAMAP" id="MF_01497">
    <property type="entry name" value="SrkA_kinase"/>
    <property type="match status" value="1"/>
</dbReference>
<keyword evidence="1 11" id="KW-0963">Cytoplasm</keyword>
<dbReference type="Proteomes" id="UP000528457">
    <property type="component" value="Unassembled WGS sequence"/>
</dbReference>
<dbReference type="GO" id="GO:0004674">
    <property type="term" value="F:protein serine/threonine kinase activity"/>
    <property type="evidence" value="ECO:0007669"/>
    <property type="project" value="UniProtKB-UniRule"/>
</dbReference>
<evidence type="ECO:0000256" key="3">
    <source>
        <dbReference type="ARBA" id="ARBA00022553"/>
    </source>
</evidence>